<evidence type="ECO:0000313" key="2">
    <source>
        <dbReference type="Proteomes" id="UP000305753"/>
    </source>
</evidence>
<dbReference type="SUPFAM" id="SSF52540">
    <property type="entry name" value="P-loop containing nucleoside triphosphate hydrolases"/>
    <property type="match status" value="1"/>
</dbReference>
<sequence length="338" mass="38383">MALVKITNGLYRGQELSGTFEVFQNFRRYSPSEFKNGFAKDGLDGSMRVIDGDTGKPFYMHVKESNIELIESGAIAVVNPTPETKEVDLEELDLFIRKRFNVLDMLADGVIDHSLYALIVSGAPGVGKTYKFEKELTKAHEEGRIRNFEHIKGKVTPLFLYETLYKNSSKDDIVLLDDSDNIFQDEVSLNIMKAALDSGDVRKVSYGSTCKYLEENDIPPVFDFQGTVVFITNLDFQGMVERGTRLSPHFSALLSRSHYLSLGVYTPTEIMVRIQQVAQETPLLASRGVDDKATKEMIDWMWENVQDLREVSIRTLLKLADYAKMTDWKEMAEVMLLK</sequence>
<accession>A0A4P2THM6</accession>
<evidence type="ECO:0000313" key="1">
    <source>
        <dbReference type="EMBL" id="AWY10106.1"/>
    </source>
</evidence>
<name>A0A4P2THM6_9CAUD</name>
<dbReference type="EMBL" id="MH363700">
    <property type="protein sequence ID" value="AWY10106.1"/>
    <property type="molecule type" value="Genomic_DNA"/>
</dbReference>
<keyword evidence="1" id="KW-0378">Hydrolase</keyword>
<organism evidence="1 2">
    <name type="scientific">Vibrio phage VP-1</name>
    <dbReference type="NCBI Taxonomy" id="2234088"/>
    <lineage>
        <taxon>Viruses</taxon>
        <taxon>Duplodnaviria</taxon>
        <taxon>Heunggongvirae</taxon>
        <taxon>Uroviricota</taxon>
        <taxon>Caudoviricetes</taxon>
        <taxon>Pantevenvirales</taxon>
        <taxon>Ackermannviridae</taxon>
        <taxon>Vapseptimavirus</taxon>
        <taxon>Vapseptimavirus VAP7</taxon>
    </lineage>
</organism>
<dbReference type="Proteomes" id="UP000305753">
    <property type="component" value="Segment"/>
</dbReference>
<dbReference type="InterPro" id="IPR027417">
    <property type="entry name" value="P-loop_NTPase"/>
</dbReference>
<reference evidence="1 2" key="1">
    <citation type="submission" date="2018-05" db="EMBL/GenBank/DDBJ databases">
        <title>Whole genome sequencing of Vibrio phage VP-1.</title>
        <authorList>
            <person name="Nandita M."/>
            <person name="Bhat S.G."/>
        </authorList>
    </citation>
    <scope>NUCLEOTIDE SEQUENCE [LARGE SCALE GENOMIC DNA]</scope>
</reference>
<dbReference type="GO" id="GO:0016787">
    <property type="term" value="F:hydrolase activity"/>
    <property type="evidence" value="ECO:0007669"/>
    <property type="project" value="UniProtKB-KW"/>
</dbReference>
<protein>
    <submittedName>
        <fullName evidence="1">P-loop containing nucleoside triphosphate hydrolase</fullName>
    </submittedName>
</protein>
<proteinExistence type="predicted"/>